<dbReference type="InterPro" id="IPR012347">
    <property type="entry name" value="Ferritin-like"/>
</dbReference>
<evidence type="ECO:0000313" key="2">
    <source>
        <dbReference type="Proteomes" id="UP000185494"/>
    </source>
</evidence>
<reference evidence="1 2" key="1">
    <citation type="submission" date="2016-05" db="EMBL/GenBank/DDBJ databases">
        <title>Complete Genome and Methylome Analysis of Psychrotrophic Bacterial Isolates from Antarctic Lake Untersee.</title>
        <authorList>
            <person name="Fomenkov A."/>
            <person name="Akimov V.N."/>
            <person name="Vasilyeva L.V."/>
            <person name="Andersen D."/>
            <person name="Vincze T."/>
            <person name="Roberts R.J."/>
        </authorList>
    </citation>
    <scope>NUCLEOTIDE SEQUENCE [LARGE SCALE GENOMIC DNA]</scope>
    <source>
        <strain evidence="1 2">U14-5</strain>
        <plasmid evidence="2">Plasmid 2</plasmid>
    </source>
</reference>
<dbReference type="Proteomes" id="UP000185494">
    <property type="component" value="Chromosome 2"/>
</dbReference>
<dbReference type="InterPro" id="IPR010287">
    <property type="entry name" value="DUF892_YciF-like"/>
</dbReference>
<gene>
    <name evidence="1" type="ORF">RGI145_23805</name>
</gene>
<dbReference type="AlphaFoldDB" id="A0A1L7ANL5"/>
<dbReference type="Gene3D" id="1.20.1260.10">
    <property type="match status" value="1"/>
</dbReference>
<accession>A0A1L7ANL5</accession>
<keyword evidence="1" id="KW-0614">Plasmid</keyword>
<sequence>MASSQNLKEVYVDEMRDLWSANEQMQQVLQGLSRKASDQKLKEMLDKSVSGIRKHTETLKSVLEQAGGKVAKEHCKGMEGLVAEAKKHALDEDLDPSMRDLVIIAQYQRMSHYGLAGFGTAAAYAKALGDKDGEQKLKSIVKDIYKADEYISTLAEKAEQAAAKA</sequence>
<dbReference type="PANTHER" id="PTHR30565:SF9">
    <property type="entry name" value="PROTEIN YCIF"/>
    <property type="match status" value="1"/>
</dbReference>
<dbReference type="EMBL" id="CP015586">
    <property type="protein sequence ID" value="APT60373.1"/>
    <property type="molecule type" value="Genomic_DNA"/>
</dbReference>
<dbReference type="RefSeq" id="WP_075801068.1">
    <property type="nucleotide sequence ID" value="NZ_CP015586.1"/>
</dbReference>
<proteinExistence type="predicted"/>
<organism evidence="1 2">
    <name type="scientific">Roseomonas gilardii</name>
    <dbReference type="NCBI Taxonomy" id="257708"/>
    <lineage>
        <taxon>Bacteria</taxon>
        <taxon>Pseudomonadati</taxon>
        <taxon>Pseudomonadota</taxon>
        <taxon>Alphaproteobacteria</taxon>
        <taxon>Acetobacterales</taxon>
        <taxon>Roseomonadaceae</taxon>
        <taxon>Roseomonas</taxon>
    </lineage>
</organism>
<dbReference type="InterPro" id="IPR047114">
    <property type="entry name" value="YciF"/>
</dbReference>
<protein>
    <submittedName>
        <fullName evidence="1">Uncharacterized protein</fullName>
    </submittedName>
</protein>
<dbReference type="PANTHER" id="PTHR30565">
    <property type="entry name" value="PROTEIN YCIF"/>
    <property type="match status" value="1"/>
</dbReference>
<dbReference type="KEGG" id="rgi:RGI145_23805"/>
<dbReference type="InterPro" id="IPR009078">
    <property type="entry name" value="Ferritin-like_SF"/>
</dbReference>
<dbReference type="SUPFAM" id="SSF47240">
    <property type="entry name" value="Ferritin-like"/>
    <property type="match status" value="1"/>
</dbReference>
<geneLocation type="plasmid" evidence="1 2">
    <name>2</name>
</geneLocation>
<name>A0A1L7ANL5_9PROT</name>
<evidence type="ECO:0000313" key="1">
    <source>
        <dbReference type="EMBL" id="APT60373.1"/>
    </source>
</evidence>
<dbReference type="Pfam" id="PF05974">
    <property type="entry name" value="DUF892"/>
    <property type="match status" value="1"/>
</dbReference>